<protein>
    <recommendedName>
        <fullName evidence="4">Transporter</fullName>
    </recommendedName>
</protein>
<accession>A0ABD5QBK8</accession>
<feature type="transmembrane region" description="Helical" evidence="1">
    <location>
        <begin position="32"/>
        <end position="51"/>
    </location>
</feature>
<reference evidence="2 3" key="1">
    <citation type="journal article" date="2019" name="Int. J. Syst. Evol. Microbiol.">
        <title>The Global Catalogue of Microorganisms (GCM) 10K type strain sequencing project: providing services to taxonomists for standard genome sequencing and annotation.</title>
        <authorList>
            <consortium name="The Broad Institute Genomics Platform"/>
            <consortium name="The Broad Institute Genome Sequencing Center for Infectious Disease"/>
            <person name="Wu L."/>
            <person name="Ma J."/>
        </authorList>
    </citation>
    <scope>NUCLEOTIDE SEQUENCE [LARGE SCALE GENOMIC DNA]</scope>
    <source>
        <strain evidence="2 3">CGMCC 1.15824</strain>
    </source>
</reference>
<gene>
    <name evidence="2" type="ORF">ACFPFO_04925</name>
</gene>
<sequence length="92" mass="9348">MNGEGETATDGGTTVVDRDELDAVVRNAVRGAMLDVAGTLFLLVLALLFLGSGMRGVFVSSSGAGIAFSGALLAFGLLLAGMAFDLVPPFRV</sequence>
<keyword evidence="1" id="KW-0472">Membrane</keyword>
<organism evidence="2 3">
    <name type="scientific">Saliphagus infecundisoli</name>
    <dbReference type="NCBI Taxonomy" id="1849069"/>
    <lineage>
        <taxon>Archaea</taxon>
        <taxon>Methanobacteriati</taxon>
        <taxon>Methanobacteriota</taxon>
        <taxon>Stenosarchaea group</taxon>
        <taxon>Halobacteria</taxon>
        <taxon>Halobacteriales</taxon>
        <taxon>Natrialbaceae</taxon>
        <taxon>Saliphagus</taxon>
    </lineage>
</organism>
<keyword evidence="3" id="KW-1185">Reference proteome</keyword>
<dbReference type="AlphaFoldDB" id="A0ABD5QBK8"/>
<evidence type="ECO:0000313" key="2">
    <source>
        <dbReference type="EMBL" id="MFC4987116.1"/>
    </source>
</evidence>
<name>A0ABD5QBK8_9EURY</name>
<feature type="transmembrane region" description="Helical" evidence="1">
    <location>
        <begin position="63"/>
        <end position="84"/>
    </location>
</feature>
<dbReference type="EMBL" id="JBHSJG010000018">
    <property type="protein sequence ID" value="MFC4987116.1"/>
    <property type="molecule type" value="Genomic_DNA"/>
</dbReference>
<dbReference type="Proteomes" id="UP001595925">
    <property type="component" value="Unassembled WGS sequence"/>
</dbReference>
<evidence type="ECO:0008006" key="4">
    <source>
        <dbReference type="Google" id="ProtNLM"/>
    </source>
</evidence>
<evidence type="ECO:0000313" key="3">
    <source>
        <dbReference type="Proteomes" id="UP001595925"/>
    </source>
</evidence>
<keyword evidence="1" id="KW-0812">Transmembrane</keyword>
<evidence type="ECO:0000256" key="1">
    <source>
        <dbReference type="SAM" id="Phobius"/>
    </source>
</evidence>
<dbReference type="RefSeq" id="WP_224828568.1">
    <property type="nucleotide sequence ID" value="NZ_JAIVEF010000007.1"/>
</dbReference>
<keyword evidence="1" id="KW-1133">Transmembrane helix</keyword>
<proteinExistence type="predicted"/>
<comment type="caution">
    <text evidence="2">The sequence shown here is derived from an EMBL/GenBank/DDBJ whole genome shotgun (WGS) entry which is preliminary data.</text>
</comment>